<sequence>MEDKRRRSTCPLVERNSLSCKRSFEDGPIVIRCLGHELTIKRPSSFGKKQLEDILAKAGDFKFEISRFPPRCGEGQPGPRVPPVPLQTGPPGPPRPLVASSPGQPTFVVSSGYPALETFLGLPVLPGPPGPPGPEVAGSVGPITDTCPAMLVSDITPDTLVTLDIAQLYEHFK</sequence>
<proteinExistence type="predicted"/>
<evidence type="ECO:0000313" key="3">
    <source>
        <dbReference type="Proteomes" id="UP001356427"/>
    </source>
</evidence>
<gene>
    <name evidence="2" type="ORF">J4Q44_G00121460</name>
</gene>
<dbReference type="Proteomes" id="UP001356427">
    <property type="component" value="Unassembled WGS sequence"/>
</dbReference>
<keyword evidence="3" id="KW-1185">Reference proteome</keyword>
<dbReference type="InterPro" id="IPR036647">
    <property type="entry name" value="GTF2I-like_rpt_sf"/>
</dbReference>
<feature type="region of interest" description="Disordered" evidence="1">
    <location>
        <begin position="69"/>
        <end position="101"/>
    </location>
</feature>
<evidence type="ECO:0000256" key="1">
    <source>
        <dbReference type="SAM" id="MobiDB-lite"/>
    </source>
</evidence>
<reference evidence="2 3" key="1">
    <citation type="submission" date="2021-04" db="EMBL/GenBank/DDBJ databases">
        <authorList>
            <person name="De Guttry C."/>
            <person name="Zahm M."/>
            <person name="Klopp C."/>
            <person name="Cabau C."/>
            <person name="Louis A."/>
            <person name="Berthelot C."/>
            <person name="Parey E."/>
            <person name="Roest Crollius H."/>
            <person name="Montfort J."/>
            <person name="Robinson-Rechavi M."/>
            <person name="Bucao C."/>
            <person name="Bouchez O."/>
            <person name="Gislard M."/>
            <person name="Lluch J."/>
            <person name="Milhes M."/>
            <person name="Lampietro C."/>
            <person name="Lopez Roques C."/>
            <person name="Donnadieu C."/>
            <person name="Braasch I."/>
            <person name="Desvignes T."/>
            <person name="Postlethwait J."/>
            <person name="Bobe J."/>
            <person name="Wedekind C."/>
            <person name="Guiguen Y."/>
        </authorList>
    </citation>
    <scope>NUCLEOTIDE SEQUENCE [LARGE SCALE GENOMIC DNA]</scope>
    <source>
        <strain evidence="2">Cs_M1</strain>
        <tissue evidence="2">Blood</tissue>
    </source>
</reference>
<accession>A0AAN8QYF6</accession>
<feature type="compositionally biased region" description="Pro residues" evidence="1">
    <location>
        <begin position="79"/>
        <end position="96"/>
    </location>
</feature>
<protein>
    <submittedName>
        <fullName evidence="2">Uncharacterized protein</fullName>
    </submittedName>
</protein>
<dbReference type="Gene3D" id="3.90.1460.10">
    <property type="entry name" value="GTF2I-like"/>
    <property type="match status" value="1"/>
</dbReference>
<evidence type="ECO:0000313" key="2">
    <source>
        <dbReference type="EMBL" id="KAK6316746.1"/>
    </source>
</evidence>
<dbReference type="EMBL" id="JAGTTL010000010">
    <property type="protein sequence ID" value="KAK6316746.1"/>
    <property type="molecule type" value="Genomic_DNA"/>
</dbReference>
<comment type="caution">
    <text evidence="2">The sequence shown here is derived from an EMBL/GenBank/DDBJ whole genome shotgun (WGS) entry which is preliminary data.</text>
</comment>
<name>A0AAN8QYF6_9TELE</name>
<organism evidence="2 3">
    <name type="scientific">Coregonus suidteri</name>
    <dbReference type="NCBI Taxonomy" id="861788"/>
    <lineage>
        <taxon>Eukaryota</taxon>
        <taxon>Metazoa</taxon>
        <taxon>Chordata</taxon>
        <taxon>Craniata</taxon>
        <taxon>Vertebrata</taxon>
        <taxon>Euteleostomi</taxon>
        <taxon>Actinopterygii</taxon>
        <taxon>Neopterygii</taxon>
        <taxon>Teleostei</taxon>
        <taxon>Protacanthopterygii</taxon>
        <taxon>Salmoniformes</taxon>
        <taxon>Salmonidae</taxon>
        <taxon>Coregoninae</taxon>
        <taxon>Coregonus</taxon>
    </lineage>
</organism>
<dbReference type="AlphaFoldDB" id="A0AAN8QYF6"/>